<name>A0AAN6JP19_9BASI</name>
<evidence type="ECO:0000313" key="2">
    <source>
        <dbReference type="EMBL" id="KAK0543567.1"/>
    </source>
</evidence>
<accession>A0AAN6JP19</accession>
<comment type="caution">
    <text evidence="2">The sequence shown here is derived from an EMBL/GenBank/DDBJ whole genome shotgun (WGS) entry which is preliminary data.</text>
</comment>
<proteinExistence type="predicted"/>
<dbReference type="SUPFAM" id="SSF158573">
    <property type="entry name" value="GINS helical bundle-like"/>
    <property type="match status" value="1"/>
</dbReference>
<protein>
    <submittedName>
        <fullName evidence="2">GINS complex subunit</fullName>
    </submittedName>
</protein>
<sequence>MDDDDDEQQAGSPLPLRPGQHESFPLTQSQDDPGPSSRYAHSSSRTAGDGREGSSGAGPSSARATSGGSTASRQQRSRYGPESSGSNRYGTPAGGKPEMKMDTELDDGESLKEITKLSRAWQEERGAPDILYWKGDVVDGVIDQIEQQVRIHRPHRKNIFDSRWSN</sequence>
<feature type="region of interest" description="Disordered" evidence="1">
    <location>
        <begin position="1"/>
        <end position="110"/>
    </location>
</feature>
<organism evidence="2 3">
    <name type="scientific">Tilletia horrida</name>
    <dbReference type="NCBI Taxonomy" id="155126"/>
    <lineage>
        <taxon>Eukaryota</taxon>
        <taxon>Fungi</taxon>
        <taxon>Dikarya</taxon>
        <taxon>Basidiomycota</taxon>
        <taxon>Ustilaginomycotina</taxon>
        <taxon>Exobasidiomycetes</taxon>
        <taxon>Tilletiales</taxon>
        <taxon>Tilletiaceae</taxon>
        <taxon>Tilletia</taxon>
    </lineage>
</organism>
<reference evidence="2" key="1">
    <citation type="journal article" date="2023" name="PhytoFront">
        <title>Draft Genome Resources of Seven Strains of Tilletia horrida, Causal Agent of Kernel Smut of Rice.</title>
        <authorList>
            <person name="Khanal S."/>
            <person name="Antony Babu S."/>
            <person name="Zhou X.G."/>
        </authorList>
    </citation>
    <scope>NUCLEOTIDE SEQUENCE</scope>
    <source>
        <strain evidence="2">TX6</strain>
    </source>
</reference>
<dbReference type="AlphaFoldDB" id="A0AAN6JP19"/>
<dbReference type="EMBL" id="JAPDMZ010000348">
    <property type="protein sequence ID" value="KAK0543567.1"/>
    <property type="molecule type" value="Genomic_DNA"/>
</dbReference>
<feature type="compositionally biased region" description="Basic and acidic residues" evidence="1">
    <location>
        <begin position="97"/>
        <end position="110"/>
    </location>
</feature>
<dbReference type="Gene3D" id="1.20.58.1030">
    <property type="match status" value="1"/>
</dbReference>
<dbReference type="Proteomes" id="UP001176517">
    <property type="component" value="Unassembled WGS sequence"/>
</dbReference>
<keyword evidence="3" id="KW-1185">Reference proteome</keyword>
<gene>
    <name evidence="2" type="primary">SLD5</name>
    <name evidence="2" type="ORF">OC846_006370</name>
</gene>
<dbReference type="InterPro" id="IPR036224">
    <property type="entry name" value="GINS_bundle-like_dom_sf"/>
</dbReference>
<evidence type="ECO:0000256" key="1">
    <source>
        <dbReference type="SAM" id="MobiDB-lite"/>
    </source>
</evidence>
<evidence type="ECO:0000313" key="3">
    <source>
        <dbReference type="Proteomes" id="UP001176517"/>
    </source>
</evidence>
<feature type="compositionally biased region" description="Low complexity" evidence="1">
    <location>
        <begin position="57"/>
        <end position="73"/>
    </location>
</feature>